<dbReference type="SUPFAM" id="SSF81296">
    <property type="entry name" value="E set domains"/>
    <property type="match status" value="1"/>
</dbReference>
<dbReference type="RefSeq" id="WP_368380815.1">
    <property type="nucleotide sequence ID" value="NZ_JBFRYA010000004.1"/>
</dbReference>
<dbReference type="Pfam" id="PF08770">
    <property type="entry name" value="SoxZ"/>
    <property type="match status" value="1"/>
</dbReference>
<dbReference type="EMBL" id="JBFRYA010000004">
    <property type="protein sequence ID" value="MEX1668530.1"/>
    <property type="molecule type" value="Genomic_DNA"/>
</dbReference>
<dbReference type="Gene3D" id="2.60.40.10">
    <property type="entry name" value="Immunoglobulins"/>
    <property type="match status" value="1"/>
</dbReference>
<dbReference type="InterPro" id="IPR013783">
    <property type="entry name" value="Ig-like_fold"/>
</dbReference>
<evidence type="ECO:0000259" key="1">
    <source>
        <dbReference type="Pfam" id="PF08770"/>
    </source>
</evidence>
<dbReference type="NCBIfam" id="TIGR04490">
    <property type="entry name" value="SoxZ_true"/>
    <property type="match status" value="1"/>
</dbReference>
<evidence type="ECO:0000313" key="3">
    <source>
        <dbReference type="Proteomes" id="UP001557485"/>
    </source>
</evidence>
<dbReference type="InterPro" id="IPR030995">
    <property type="entry name" value="SoxZ"/>
</dbReference>
<organism evidence="2 3">
    <name type="scientific">Zhongshania guokunii</name>
    <dbReference type="NCBI Taxonomy" id="641783"/>
    <lineage>
        <taxon>Bacteria</taxon>
        <taxon>Pseudomonadati</taxon>
        <taxon>Pseudomonadota</taxon>
        <taxon>Gammaproteobacteria</taxon>
        <taxon>Cellvibrionales</taxon>
        <taxon>Spongiibacteraceae</taxon>
        <taxon>Zhongshania</taxon>
    </lineage>
</organism>
<dbReference type="InterPro" id="IPR014880">
    <property type="entry name" value="SoxZ_dom"/>
</dbReference>
<sequence>MAASIRIRAKLSDGITEVKALMRHPMETGQRKDSSGQTIPAHYITEVSATVGERVVMRSFWGAAVSQNPFLGFRFSGAKAGDAVEVKWLDNKGESGSGTAKIA</sequence>
<name>A0ABV3U4A9_9GAMM</name>
<accession>A0ABV3U4A9</accession>
<proteinExistence type="predicted"/>
<protein>
    <submittedName>
        <fullName evidence="2">Thiosulfate oxidation carrier complex protein SoxZ</fullName>
    </submittedName>
</protein>
<gene>
    <name evidence="2" type="primary">soxZ</name>
    <name evidence="2" type="ORF">AB4876_06385</name>
</gene>
<feature type="domain" description="Sulphur oxidation protein SoxZ" evidence="1">
    <location>
        <begin position="7"/>
        <end position="100"/>
    </location>
</feature>
<comment type="caution">
    <text evidence="2">The sequence shown here is derived from an EMBL/GenBank/DDBJ whole genome shotgun (WGS) entry which is preliminary data.</text>
</comment>
<evidence type="ECO:0000313" key="2">
    <source>
        <dbReference type="EMBL" id="MEX1668530.1"/>
    </source>
</evidence>
<dbReference type="InterPro" id="IPR014756">
    <property type="entry name" value="Ig_E-set"/>
</dbReference>
<dbReference type="Proteomes" id="UP001557485">
    <property type="component" value="Unassembled WGS sequence"/>
</dbReference>
<reference evidence="2 3" key="1">
    <citation type="journal article" date="2011" name="Int. J. Syst. Evol. Microbiol.">
        <title>Zhongshania antarctica gen. nov., sp. nov. and Zhongshania guokunii sp. nov., gammaproteobacteria respectively isolated from coastal attached (fast) ice and surface seawater of the Antarctic.</title>
        <authorList>
            <person name="Li H.J."/>
            <person name="Zhang X.Y."/>
            <person name="Chen C.X."/>
            <person name="Zhang Y.J."/>
            <person name="Gao Z.M."/>
            <person name="Yu Y."/>
            <person name="Chen X.L."/>
            <person name="Chen B."/>
            <person name="Zhang Y.Z."/>
        </authorList>
    </citation>
    <scope>NUCLEOTIDE SEQUENCE [LARGE SCALE GENOMIC DNA]</scope>
    <source>
        <strain evidence="2 3">ZS6-22T</strain>
    </source>
</reference>
<keyword evidence="3" id="KW-1185">Reference proteome</keyword>